<feature type="transmembrane region" description="Helical" evidence="2">
    <location>
        <begin position="743"/>
        <end position="770"/>
    </location>
</feature>
<feature type="compositionally biased region" description="Acidic residues" evidence="1">
    <location>
        <begin position="159"/>
        <end position="180"/>
    </location>
</feature>
<protein>
    <recommendedName>
        <fullName evidence="5">Zonadhesin</fullName>
    </recommendedName>
</protein>
<name>A0A8H4UJQ2_9HYPO</name>
<keyword evidence="2" id="KW-0812">Transmembrane</keyword>
<feature type="transmembrane region" description="Helical" evidence="2">
    <location>
        <begin position="570"/>
        <end position="592"/>
    </location>
</feature>
<dbReference type="EMBL" id="JABEYC010000422">
    <property type="protein sequence ID" value="KAF4977691.1"/>
    <property type="molecule type" value="Genomic_DNA"/>
</dbReference>
<feature type="transmembrane region" description="Helical" evidence="2">
    <location>
        <begin position="60"/>
        <end position="81"/>
    </location>
</feature>
<dbReference type="Proteomes" id="UP000635477">
    <property type="component" value="Unassembled WGS sequence"/>
</dbReference>
<evidence type="ECO:0008006" key="5">
    <source>
        <dbReference type="Google" id="ProtNLM"/>
    </source>
</evidence>
<organism evidence="3 4">
    <name type="scientific">Fusarium zealandicum</name>
    <dbReference type="NCBI Taxonomy" id="1053134"/>
    <lineage>
        <taxon>Eukaryota</taxon>
        <taxon>Fungi</taxon>
        <taxon>Dikarya</taxon>
        <taxon>Ascomycota</taxon>
        <taxon>Pezizomycotina</taxon>
        <taxon>Sordariomycetes</taxon>
        <taxon>Hypocreomycetidae</taxon>
        <taxon>Hypocreales</taxon>
        <taxon>Nectriaceae</taxon>
        <taxon>Fusarium</taxon>
        <taxon>Fusarium staphyleae species complex</taxon>
    </lineage>
</organism>
<dbReference type="InterPro" id="IPR021840">
    <property type="entry name" value="DUF3433"/>
</dbReference>
<evidence type="ECO:0000256" key="2">
    <source>
        <dbReference type="SAM" id="Phobius"/>
    </source>
</evidence>
<dbReference type="OrthoDB" id="5428901at2759"/>
<keyword evidence="2" id="KW-0472">Membrane</keyword>
<dbReference type="Pfam" id="PF11915">
    <property type="entry name" value="DUF3433"/>
    <property type="match status" value="2"/>
</dbReference>
<evidence type="ECO:0000256" key="1">
    <source>
        <dbReference type="SAM" id="MobiDB-lite"/>
    </source>
</evidence>
<dbReference type="PANTHER" id="PTHR37544">
    <property type="entry name" value="SPRAY-RELATED"/>
    <property type="match status" value="1"/>
</dbReference>
<feature type="transmembrane region" description="Helical" evidence="2">
    <location>
        <begin position="809"/>
        <end position="827"/>
    </location>
</feature>
<dbReference type="AlphaFoldDB" id="A0A8H4UJQ2"/>
<reference evidence="3" key="1">
    <citation type="journal article" date="2020" name="BMC Genomics">
        <title>Correction to: Identification and distribution of gene clusters required for synthesis of sphingolipid metabolism inhibitors in diverse species of the filamentous fungus Fusarium.</title>
        <authorList>
            <person name="Kim H.S."/>
            <person name="Lohmar J.M."/>
            <person name="Busman M."/>
            <person name="Brown D.W."/>
            <person name="Naumann T.A."/>
            <person name="Divon H.H."/>
            <person name="Lysoe E."/>
            <person name="Uhlig S."/>
            <person name="Proctor R.H."/>
        </authorList>
    </citation>
    <scope>NUCLEOTIDE SEQUENCE</scope>
    <source>
        <strain evidence="3">NRRL 22465</strain>
    </source>
</reference>
<gene>
    <name evidence="3" type="ORF">FZEAL_5832</name>
</gene>
<accession>A0A8H4UJQ2</accession>
<feature type="region of interest" description="Disordered" evidence="1">
    <location>
        <begin position="118"/>
        <end position="237"/>
    </location>
</feature>
<proteinExistence type="predicted"/>
<evidence type="ECO:0000313" key="3">
    <source>
        <dbReference type="EMBL" id="KAF4977691.1"/>
    </source>
</evidence>
<sequence length="939" mass="101160">MQQPQYQVNSAWTQHDTYEYKPVSSPHVSAINPDVPLQSPSHSDKAGEERPDYRPIPLRWPFISAIIIVLLGFMGAVIYAVQAMGDSDTTAKLDTRSVLVTREVTFEFVRRQDEVVSDASEEQVVSIATEPTQAPAPEITDEAVSDPAPVPDSTPTDAPEPEPEPETADAVTETEPEPEVNDTTTEAEPAEITTTAETEDTTTEEEQGPAEDTGTEVTDTFGTKTEDEKTATGTDDLEDGLTLTTALVEAEVTKTMTSAGSVQVLTEGEEYTETTQFESTMEISIAAYTTVSEISPDEAPSGVELDEPQYTTIVQPPQLKTSVTLVESNIVKTVDHATTRAGPPVTYVEVGTTTLYSVLTLNSDGEILEPPVTQVKTSEIPATVKTIVDATPQTVVTTGPDGLPTTIVTTPLPTTRLETIPATRVVVTAVATPTGDTSIVLVKTTYTLTSSGYFIGKFLPPIVAVLLAMTIRALNQAAQQYQPLAALSRPGGALGREALTLSFDGWKGIILPFQLLANSQPLPFLTALAGWGSALFAPLASEAVGLKIRGRCKKGAIDGCALELGVSVTAAYALIALIAVLAVLLVVALLVVSRRWRTGVYANPWCSAGAAALVARNPEMRPLAGNDYRTLKDSVVDKRFVMGWFRNSEGRDEYGLVLLGHDGAGVEGVQAQYNGLSQGEGMAYRPQTRHRAPQTFMALRFWYRFAFMLLLICMLAFVCYYHFVGTFSSLPKSLLKVMESSDFGVRFICAALGMVVILCWETLFTSIAVITPFRRMAKNPQVPTRSVLMTPPTNAISGVFVALRVRDPLLFFTSLAAVLAEFLPILLANVPYNLTQTLLVHEVCARLSAGILVVMVIGLFASLFVKWPALPVDPRSLAGAMWYVAEAPWVAGIEGVAGMSAKERQNKVQGLGGRWTYGPVHTAQGDRMGIEHGNTGFRG</sequence>
<feature type="transmembrane region" description="Helical" evidence="2">
    <location>
        <begin position="847"/>
        <end position="865"/>
    </location>
</feature>
<reference evidence="3" key="2">
    <citation type="submission" date="2020-05" db="EMBL/GenBank/DDBJ databases">
        <authorList>
            <person name="Kim H.-S."/>
            <person name="Proctor R.H."/>
            <person name="Brown D.W."/>
        </authorList>
    </citation>
    <scope>NUCLEOTIDE SEQUENCE</scope>
    <source>
        <strain evidence="3">NRRL 22465</strain>
    </source>
</reference>
<comment type="caution">
    <text evidence="3">The sequence shown here is derived from an EMBL/GenBank/DDBJ whole genome shotgun (WGS) entry which is preliminary data.</text>
</comment>
<keyword evidence="4" id="KW-1185">Reference proteome</keyword>
<feature type="compositionally biased region" description="Acidic residues" evidence="1">
    <location>
        <begin position="197"/>
        <end position="209"/>
    </location>
</feature>
<evidence type="ECO:0000313" key="4">
    <source>
        <dbReference type="Proteomes" id="UP000635477"/>
    </source>
</evidence>
<keyword evidence="2" id="KW-1133">Transmembrane helix</keyword>
<feature type="region of interest" description="Disordered" evidence="1">
    <location>
        <begin position="23"/>
        <end position="50"/>
    </location>
</feature>
<feature type="transmembrane region" description="Helical" evidence="2">
    <location>
        <begin position="701"/>
        <end position="723"/>
    </location>
</feature>
<feature type="compositionally biased region" description="Low complexity" evidence="1">
    <location>
        <begin position="181"/>
        <end position="196"/>
    </location>
</feature>